<sequence>MVPNERTRAATRTLATLNTHGACVGHPHPDWWFPERGKDDTHKAMQVCASCPVRKMCREYAKTWHDVGVWGGSTADEREELHLVALPKGWAGMTLPGLELGETA</sequence>
<keyword evidence="4" id="KW-0004">4Fe-4S</keyword>
<proteinExistence type="inferred from homology"/>
<reference evidence="13 14" key="1">
    <citation type="submission" date="2024-02" db="EMBL/GenBank/DDBJ databases">
        <title>Janibacter sp. nov., isolated from gut of marine sandworm.</title>
        <authorList>
            <person name="Kim B."/>
            <person name="Jun M.O."/>
            <person name="Shin N.-R."/>
        </authorList>
    </citation>
    <scope>NUCLEOTIDE SEQUENCE [LARGE SCALE GENOMIC DNA]</scope>
    <source>
        <strain evidence="13 14">A1S7</strain>
    </source>
</reference>
<evidence type="ECO:0000256" key="1">
    <source>
        <dbReference type="ARBA" id="ARBA00001966"/>
    </source>
</evidence>
<dbReference type="PROSITE" id="PS51674">
    <property type="entry name" value="4FE4S_WBL"/>
    <property type="match status" value="1"/>
</dbReference>
<evidence type="ECO:0000313" key="14">
    <source>
        <dbReference type="Proteomes" id="UP001382727"/>
    </source>
</evidence>
<comment type="cofactor">
    <cofactor evidence="1">
        <name>[4Fe-4S] cluster</name>
        <dbReference type="ChEBI" id="CHEBI:49883"/>
    </cofactor>
</comment>
<comment type="similarity">
    <text evidence="3">Belongs to the WhiB family.</text>
</comment>
<evidence type="ECO:0000256" key="11">
    <source>
        <dbReference type="ARBA" id="ARBA00023163"/>
    </source>
</evidence>
<keyword evidence="10" id="KW-1015">Disulfide bond</keyword>
<keyword evidence="8" id="KW-0805">Transcription regulation</keyword>
<evidence type="ECO:0000256" key="10">
    <source>
        <dbReference type="ARBA" id="ARBA00023157"/>
    </source>
</evidence>
<keyword evidence="14" id="KW-1185">Reference proteome</keyword>
<evidence type="ECO:0000256" key="9">
    <source>
        <dbReference type="ARBA" id="ARBA00023125"/>
    </source>
</evidence>
<evidence type="ECO:0000256" key="7">
    <source>
        <dbReference type="ARBA" id="ARBA00023014"/>
    </source>
</evidence>
<dbReference type="InterPro" id="IPR003482">
    <property type="entry name" value="Whib"/>
</dbReference>
<evidence type="ECO:0000256" key="4">
    <source>
        <dbReference type="ARBA" id="ARBA00022485"/>
    </source>
</evidence>
<dbReference type="InterPro" id="IPR034768">
    <property type="entry name" value="4FE4S_WBL"/>
</dbReference>
<organism evidence="13 14">
    <name type="scientific">Janibacter alittae</name>
    <dbReference type="NCBI Taxonomy" id="3115209"/>
    <lineage>
        <taxon>Bacteria</taxon>
        <taxon>Bacillati</taxon>
        <taxon>Actinomycetota</taxon>
        <taxon>Actinomycetes</taxon>
        <taxon>Micrococcales</taxon>
        <taxon>Intrasporangiaceae</taxon>
        <taxon>Janibacter</taxon>
    </lineage>
</organism>
<dbReference type="PANTHER" id="PTHR38839">
    <property type="entry name" value="TRANSCRIPTIONAL REGULATOR WHID-RELATED"/>
    <property type="match status" value="1"/>
</dbReference>
<keyword evidence="6" id="KW-0408">Iron</keyword>
<keyword evidence="7" id="KW-0411">Iron-sulfur</keyword>
<evidence type="ECO:0000259" key="12">
    <source>
        <dbReference type="PROSITE" id="PS51674"/>
    </source>
</evidence>
<keyword evidence="11" id="KW-0804">Transcription</keyword>
<dbReference type="Pfam" id="PF02467">
    <property type="entry name" value="Whib"/>
    <property type="match status" value="1"/>
</dbReference>
<dbReference type="RefSeq" id="WP_338750172.1">
    <property type="nucleotide sequence ID" value="NZ_CP144913.1"/>
</dbReference>
<gene>
    <name evidence="13" type="ORF">V1351_01835</name>
</gene>
<evidence type="ECO:0000256" key="3">
    <source>
        <dbReference type="ARBA" id="ARBA00006597"/>
    </source>
</evidence>
<evidence type="ECO:0000256" key="8">
    <source>
        <dbReference type="ARBA" id="ARBA00023015"/>
    </source>
</evidence>
<dbReference type="Proteomes" id="UP001382727">
    <property type="component" value="Chromosome"/>
</dbReference>
<evidence type="ECO:0000256" key="2">
    <source>
        <dbReference type="ARBA" id="ARBA00004496"/>
    </source>
</evidence>
<protein>
    <submittedName>
        <fullName evidence="13">WhiB family transcriptional regulator</fullName>
    </submittedName>
</protein>
<dbReference type="EMBL" id="CP144913">
    <property type="protein sequence ID" value="WXB76825.1"/>
    <property type="molecule type" value="Genomic_DNA"/>
</dbReference>
<comment type="subcellular location">
    <subcellularLocation>
        <location evidence="2">Cytoplasm</location>
    </subcellularLocation>
</comment>
<name>A0ABZ2MIC7_9MICO</name>
<evidence type="ECO:0000256" key="5">
    <source>
        <dbReference type="ARBA" id="ARBA00022723"/>
    </source>
</evidence>
<evidence type="ECO:0000256" key="6">
    <source>
        <dbReference type="ARBA" id="ARBA00023004"/>
    </source>
</evidence>
<feature type="domain" description="4Fe-4S Wbl-type" evidence="12">
    <location>
        <begin position="22"/>
        <end position="80"/>
    </location>
</feature>
<keyword evidence="5" id="KW-0479">Metal-binding</keyword>
<keyword evidence="9" id="KW-0238">DNA-binding</keyword>
<accession>A0ABZ2MIC7</accession>
<evidence type="ECO:0000313" key="13">
    <source>
        <dbReference type="EMBL" id="WXB76825.1"/>
    </source>
</evidence>